<name>A0ABV3GB47_MICGL</name>
<dbReference type="InterPro" id="IPR011663">
    <property type="entry name" value="UTRA"/>
</dbReference>
<dbReference type="PROSITE" id="PS50949">
    <property type="entry name" value="HTH_GNTR"/>
    <property type="match status" value="1"/>
</dbReference>
<evidence type="ECO:0000256" key="2">
    <source>
        <dbReference type="ARBA" id="ARBA00023125"/>
    </source>
</evidence>
<dbReference type="RefSeq" id="WP_358131710.1">
    <property type="nucleotide sequence ID" value="NZ_JBFALK010000004.1"/>
</dbReference>
<dbReference type="Gene3D" id="1.10.10.10">
    <property type="entry name" value="Winged helix-like DNA-binding domain superfamily/Winged helix DNA-binding domain"/>
    <property type="match status" value="1"/>
</dbReference>
<evidence type="ECO:0000313" key="6">
    <source>
        <dbReference type="Proteomes" id="UP001551675"/>
    </source>
</evidence>
<sequence length="244" mass="26734">MKALDSTSGVPLYLQVERSLQQRIDEGEWLAGERLPTEEELGKAYGVSRVTVRQALARLVDRGALVREQGRGTFVRDTSLTAGARGVTSFTAELADLGHTSGGRVLEQSVVTAEEAGLPPEMPSPPDAAVLRLRRLRTDGSRPVGVQTALLPLERFPGIAELDFTDRSLYQVLKETYGLVPREAIETFTVGGVLDEDASTLGVAPGAHAFYVERLTFDVHGPFEYVRSVMRGDRYRVRLALRNP</sequence>
<dbReference type="InterPro" id="IPR028978">
    <property type="entry name" value="Chorismate_lyase_/UTRA_dom_sf"/>
</dbReference>
<keyword evidence="2" id="KW-0238">DNA-binding</keyword>
<dbReference type="SMART" id="SM00345">
    <property type="entry name" value="HTH_GNTR"/>
    <property type="match status" value="1"/>
</dbReference>
<dbReference type="InterPro" id="IPR036388">
    <property type="entry name" value="WH-like_DNA-bd_sf"/>
</dbReference>
<dbReference type="CDD" id="cd07377">
    <property type="entry name" value="WHTH_GntR"/>
    <property type="match status" value="1"/>
</dbReference>
<dbReference type="Pfam" id="PF07702">
    <property type="entry name" value="UTRA"/>
    <property type="match status" value="1"/>
</dbReference>
<accession>A0ABV3GB47</accession>
<comment type="caution">
    <text evidence="5">The sequence shown here is derived from an EMBL/GenBank/DDBJ whole genome shotgun (WGS) entry which is preliminary data.</text>
</comment>
<evidence type="ECO:0000256" key="3">
    <source>
        <dbReference type="ARBA" id="ARBA00023163"/>
    </source>
</evidence>
<keyword evidence="3" id="KW-0804">Transcription</keyword>
<dbReference type="InterPro" id="IPR000524">
    <property type="entry name" value="Tscrpt_reg_HTH_GntR"/>
</dbReference>
<dbReference type="Pfam" id="PF00392">
    <property type="entry name" value="GntR"/>
    <property type="match status" value="1"/>
</dbReference>
<dbReference type="EMBL" id="JBFALK010000004">
    <property type="protein sequence ID" value="MEV0968869.1"/>
    <property type="molecule type" value="Genomic_DNA"/>
</dbReference>
<dbReference type="Gene3D" id="3.40.1410.10">
    <property type="entry name" value="Chorismate lyase-like"/>
    <property type="match status" value="1"/>
</dbReference>
<dbReference type="InterPro" id="IPR036390">
    <property type="entry name" value="WH_DNA-bd_sf"/>
</dbReference>
<dbReference type="InterPro" id="IPR050679">
    <property type="entry name" value="Bact_HTH_transcr_reg"/>
</dbReference>
<dbReference type="SMART" id="SM00866">
    <property type="entry name" value="UTRA"/>
    <property type="match status" value="1"/>
</dbReference>
<evidence type="ECO:0000259" key="4">
    <source>
        <dbReference type="PROSITE" id="PS50949"/>
    </source>
</evidence>
<dbReference type="PANTHER" id="PTHR44846">
    <property type="entry name" value="MANNOSYL-D-GLYCERATE TRANSPORT/METABOLISM SYSTEM REPRESSOR MNGR-RELATED"/>
    <property type="match status" value="1"/>
</dbReference>
<keyword evidence="1" id="KW-0805">Transcription regulation</keyword>
<dbReference type="SUPFAM" id="SSF46785">
    <property type="entry name" value="Winged helix' DNA-binding domain"/>
    <property type="match status" value="1"/>
</dbReference>
<proteinExistence type="predicted"/>
<keyword evidence="6" id="KW-1185">Reference proteome</keyword>
<organism evidence="5 6">
    <name type="scientific">Microtetraspora glauca</name>
    <dbReference type="NCBI Taxonomy" id="1996"/>
    <lineage>
        <taxon>Bacteria</taxon>
        <taxon>Bacillati</taxon>
        <taxon>Actinomycetota</taxon>
        <taxon>Actinomycetes</taxon>
        <taxon>Streptosporangiales</taxon>
        <taxon>Streptosporangiaceae</taxon>
        <taxon>Microtetraspora</taxon>
    </lineage>
</organism>
<evidence type="ECO:0000256" key="1">
    <source>
        <dbReference type="ARBA" id="ARBA00023015"/>
    </source>
</evidence>
<dbReference type="PANTHER" id="PTHR44846:SF1">
    <property type="entry name" value="MANNOSYL-D-GLYCERATE TRANSPORT_METABOLISM SYSTEM REPRESSOR MNGR-RELATED"/>
    <property type="match status" value="1"/>
</dbReference>
<dbReference type="Proteomes" id="UP001551675">
    <property type="component" value="Unassembled WGS sequence"/>
</dbReference>
<dbReference type="PRINTS" id="PR00035">
    <property type="entry name" value="HTHGNTR"/>
</dbReference>
<feature type="domain" description="HTH gntR-type" evidence="4">
    <location>
        <begin position="10"/>
        <end position="78"/>
    </location>
</feature>
<dbReference type="SUPFAM" id="SSF64288">
    <property type="entry name" value="Chorismate lyase-like"/>
    <property type="match status" value="1"/>
</dbReference>
<protein>
    <submittedName>
        <fullName evidence="5">GntR family transcriptional regulator</fullName>
    </submittedName>
</protein>
<evidence type="ECO:0000313" key="5">
    <source>
        <dbReference type="EMBL" id="MEV0968869.1"/>
    </source>
</evidence>
<gene>
    <name evidence="5" type="ORF">AB0I59_09555</name>
</gene>
<reference evidence="5 6" key="1">
    <citation type="submission" date="2024-06" db="EMBL/GenBank/DDBJ databases">
        <title>The Natural Products Discovery Center: Release of the First 8490 Sequenced Strains for Exploring Actinobacteria Biosynthetic Diversity.</title>
        <authorList>
            <person name="Kalkreuter E."/>
            <person name="Kautsar S.A."/>
            <person name="Yang D."/>
            <person name="Bader C.D."/>
            <person name="Teijaro C.N."/>
            <person name="Fluegel L."/>
            <person name="Davis C.M."/>
            <person name="Simpson J.R."/>
            <person name="Lauterbach L."/>
            <person name="Steele A.D."/>
            <person name="Gui C."/>
            <person name="Meng S."/>
            <person name="Li G."/>
            <person name="Viehrig K."/>
            <person name="Ye F."/>
            <person name="Su P."/>
            <person name="Kiefer A.F."/>
            <person name="Nichols A."/>
            <person name="Cepeda A.J."/>
            <person name="Yan W."/>
            <person name="Fan B."/>
            <person name="Jiang Y."/>
            <person name="Adhikari A."/>
            <person name="Zheng C.-J."/>
            <person name="Schuster L."/>
            <person name="Cowan T.M."/>
            <person name="Smanski M.J."/>
            <person name="Chevrette M.G."/>
            <person name="De Carvalho L.P.S."/>
            <person name="Shen B."/>
        </authorList>
    </citation>
    <scope>NUCLEOTIDE SEQUENCE [LARGE SCALE GENOMIC DNA]</scope>
    <source>
        <strain evidence="5 6">NPDC050100</strain>
    </source>
</reference>